<evidence type="ECO:0000313" key="3">
    <source>
        <dbReference type="EMBL" id="MDT3425210.1"/>
    </source>
</evidence>
<dbReference type="Gene3D" id="3.30.559.10">
    <property type="entry name" value="Chloramphenicol acetyltransferase-like domain"/>
    <property type="match status" value="1"/>
</dbReference>
<dbReference type="InterPro" id="IPR001242">
    <property type="entry name" value="Condensation_dom"/>
</dbReference>
<dbReference type="RefSeq" id="WP_312000737.1">
    <property type="nucleotide sequence ID" value="NZ_JAUSUY010000002.1"/>
</dbReference>
<accession>A0ABU3H389</accession>
<comment type="caution">
    <text evidence="3">The sequence shown here is derived from an EMBL/GenBank/DDBJ whole genome shotgun (WGS) entry which is preliminary data.</text>
</comment>
<dbReference type="Gene3D" id="3.30.559.30">
    <property type="entry name" value="Nonribosomal peptide synthetase, condensation domain"/>
    <property type="match status" value="1"/>
</dbReference>
<feature type="non-terminal residue" evidence="3">
    <location>
        <position position="489"/>
    </location>
</feature>
<protein>
    <recommendedName>
        <fullName evidence="2">Condensation domain-containing protein</fullName>
    </recommendedName>
</protein>
<dbReference type="SUPFAM" id="SSF52777">
    <property type="entry name" value="CoA-dependent acyltransferases"/>
    <property type="match status" value="2"/>
</dbReference>
<dbReference type="PANTHER" id="PTHR45527:SF1">
    <property type="entry name" value="FATTY ACID SYNTHASE"/>
    <property type="match status" value="1"/>
</dbReference>
<organism evidence="3 4">
    <name type="scientific">Paenibacillus forsythiae</name>
    <dbReference type="NCBI Taxonomy" id="365616"/>
    <lineage>
        <taxon>Bacteria</taxon>
        <taxon>Bacillati</taxon>
        <taxon>Bacillota</taxon>
        <taxon>Bacilli</taxon>
        <taxon>Bacillales</taxon>
        <taxon>Paenibacillaceae</taxon>
        <taxon>Paenibacillus</taxon>
    </lineage>
</organism>
<dbReference type="Gene3D" id="3.40.50.12780">
    <property type="entry name" value="N-terminal domain of ligase-like"/>
    <property type="match status" value="1"/>
</dbReference>
<evidence type="ECO:0000313" key="4">
    <source>
        <dbReference type="Proteomes" id="UP001248709"/>
    </source>
</evidence>
<name>A0ABU3H389_9BACL</name>
<gene>
    <name evidence="3" type="ORF">J2Z22_000723</name>
</gene>
<feature type="domain" description="Condensation" evidence="2">
    <location>
        <begin position="9"/>
        <end position="447"/>
    </location>
</feature>
<dbReference type="InterPro" id="IPR042099">
    <property type="entry name" value="ANL_N_sf"/>
</dbReference>
<dbReference type="Proteomes" id="UP001248709">
    <property type="component" value="Unassembled WGS sequence"/>
</dbReference>
<reference evidence="3 4" key="1">
    <citation type="submission" date="2023-07" db="EMBL/GenBank/DDBJ databases">
        <title>Genomic Encyclopedia of Type Strains, Phase IV (KMG-IV): sequencing the most valuable type-strain genomes for metagenomic binning, comparative biology and taxonomic classification.</title>
        <authorList>
            <person name="Goeker M."/>
        </authorList>
    </citation>
    <scope>NUCLEOTIDE SEQUENCE [LARGE SCALE GENOMIC DNA]</scope>
    <source>
        <strain evidence="3 4">T98</strain>
    </source>
</reference>
<keyword evidence="4" id="KW-1185">Reference proteome</keyword>
<dbReference type="EMBL" id="JAUSUY010000002">
    <property type="protein sequence ID" value="MDT3425210.1"/>
    <property type="molecule type" value="Genomic_DNA"/>
</dbReference>
<dbReference type="InterPro" id="IPR023213">
    <property type="entry name" value="CAT-like_dom_sf"/>
</dbReference>
<dbReference type="PANTHER" id="PTHR45527">
    <property type="entry name" value="NONRIBOSOMAL PEPTIDE SYNTHETASE"/>
    <property type="match status" value="1"/>
</dbReference>
<dbReference type="Pfam" id="PF00668">
    <property type="entry name" value="Condensation"/>
    <property type="match status" value="1"/>
</dbReference>
<sequence>MGTGTIKLFPLTHAQLRIWYTESIYPNTTMCTLSGTAIIRGKINLDILQQSIRLVIRQNEAFHIRIAQTSGEPMQYVEPYVEMEIEFLDFSEYSNEYYADKWLNVHNRKPIELIQSKLYEFVIFKMADEQFGYNLKIHHIVSDGISMNLIGNQIAQNYAALTNGTWPAADQKNSYIDYIDTEQEYVNSERFQKDKAYWLDKFQSLPEITGLKSYNPLSSSTVAERKSLTITADLYRTLTAFCQQNKISVFTFFLSAFYIYMHKVTNLNDIVVGTIYANRTTRKEKDTIGMFASTAATRLFVEPELDLVSFMQQVAKEQSAILRHQKYPYNQLIQDLRELNGSNDIHRLFGIAVEYQPMSFLDVGQMRMESKVNVSGHEGNDLVLHIKEMLNEQHIVLDVHYRTCLFEEDEIQRMIGQIVTIAEDMIRNPLKKILEVSLGSEEEKNTILTVFNDTKAEYPREKTIHQLFEEQAERTPDQAAVVYEGSQLT</sequence>
<evidence type="ECO:0000256" key="1">
    <source>
        <dbReference type="ARBA" id="ARBA00022737"/>
    </source>
</evidence>
<evidence type="ECO:0000259" key="2">
    <source>
        <dbReference type="Pfam" id="PF00668"/>
    </source>
</evidence>
<proteinExistence type="predicted"/>
<keyword evidence="1" id="KW-0677">Repeat</keyword>
<dbReference type="SUPFAM" id="SSF56801">
    <property type="entry name" value="Acetyl-CoA synthetase-like"/>
    <property type="match status" value="1"/>
</dbReference>